<protein>
    <submittedName>
        <fullName evidence="1">Uncharacterized protein</fullName>
    </submittedName>
</protein>
<dbReference type="AlphaFoldDB" id="A0A0F9MUH3"/>
<dbReference type="EMBL" id="LAZR01009392">
    <property type="protein sequence ID" value="KKM72877.1"/>
    <property type="molecule type" value="Genomic_DNA"/>
</dbReference>
<proteinExistence type="predicted"/>
<name>A0A0F9MUH3_9ZZZZ</name>
<organism evidence="1">
    <name type="scientific">marine sediment metagenome</name>
    <dbReference type="NCBI Taxonomy" id="412755"/>
    <lineage>
        <taxon>unclassified sequences</taxon>
        <taxon>metagenomes</taxon>
        <taxon>ecological metagenomes</taxon>
    </lineage>
</organism>
<reference evidence="1" key="1">
    <citation type="journal article" date="2015" name="Nature">
        <title>Complex archaea that bridge the gap between prokaryotes and eukaryotes.</title>
        <authorList>
            <person name="Spang A."/>
            <person name="Saw J.H."/>
            <person name="Jorgensen S.L."/>
            <person name="Zaremba-Niedzwiedzka K."/>
            <person name="Martijn J."/>
            <person name="Lind A.E."/>
            <person name="van Eijk R."/>
            <person name="Schleper C."/>
            <person name="Guy L."/>
            <person name="Ettema T.J."/>
        </authorList>
    </citation>
    <scope>NUCLEOTIDE SEQUENCE</scope>
</reference>
<gene>
    <name evidence="1" type="ORF">LCGC14_1416120</name>
</gene>
<accession>A0A0F9MUH3</accession>
<evidence type="ECO:0000313" key="1">
    <source>
        <dbReference type="EMBL" id="KKM72877.1"/>
    </source>
</evidence>
<comment type="caution">
    <text evidence="1">The sequence shown here is derived from an EMBL/GenBank/DDBJ whole genome shotgun (WGS) entry which is preliminary data.</text>
</comment>
<sequence length="375" mass="40589">MGYASISSFRKLTNINKDIISDDVLFSIFPIADRLINKIISTPVKLEMLQGNINGSNKIFYTEHAPISDVTLKNILAVDSCDIADFDQSTDAIGDALAGSLSNDGGSSISMGKSGTTEAFVTYSKASTSRDGTGRRLKVAVFIRDIQQLVHGNAMEVRIGSASDAYYTKSFRRAELRNGLNEVNILLTDMGTSGTPDISALDYIFIEFNVPTTADTITAGDIKMDNWRLEDIDSPDIADALVYYVTLDANGRKILGSAQAVTSLLRDEGSITMTTAPTTTTAIGGVFCNYSYVSDNMDWELVNPAACYLAAHLVSFIIAGSAPNYRSIEDGFLRRDLAGAPDEWMRICYSLLNEAVGEDATGVGFRLGKVDQVTF</sequence>